<feature type="repeat" description="ANK" evidence="3">
    <location>
        <begin position="107"/>
        <end position="139"/>
    </location>
</feature>
<dbReference type="AlphaFoldDB" id="A0AAD9JLH7"/>
<organism evidence="5 6">
    <name type="scientific">Paralvinella palmiformis</name>
    <dbReference type="NCBI Taxonomy" id="53620"/>
    <lineage>
        <taxon>Eukaryota</taxon>
        <taxon>Metazoa</taxon>
        <taxon>Spiralia</taxon>
        <taxon>Lophotrochozoa</taxon>
        <taxon>Annelida</taxon>
        <taxon>Polychaeta</taxon>
        <taxon>Sedentaria</taxon>
        <taxon>Canalipalpata</taxon>
        <taxon>Terebellida</taxon>
        <taxon>Terebelliformia</taxon>
        <taxon>Alvinellidae</taxon>
        <taxon>Paralvinella</taxon>
    </lineage>
</organism>
<dbReference type="SMART" id="SM00248">
    <property type="entry name" value="ANK"/>
    <property type="match status" value="5"/>
</dbReference>
<dbReference type="EMBL" id="JAODUP010000241">
    <property type="protein sequence ID" value="KAK2155418.1"/>
    <property type="molecule type" value="Genomic_DNA"/>
</dbReference>
<protein>
    <recommendedName>
        <fullName evidence="4">SOCS box domain-containing protein</fullName>
    </recommendedName>
</protein>
<dbReference type="Pfam" id="PF12796">
    <property type="entry name" value="Ank_2"/>
    <property type="match status" value="1"/>
</dbReference>
<feature type="domain" description="SOCS box" evidence="4">
    <location>
        <begin position="268"/>
        <end position="309"/>
    </location>
</feature>
<reference evidence="5" key="1">
    <citation type="journal article" date="2023" name="Mol. Biol. Evol.">
        <title>Third-Generation Sequencing Reveals the Adaptive Role of the Epigenome in Three Deep-Sea Polychaetes.</title>
        <authorList>
            <person name="Perez M."/>
            <person name="Aroh O."/>
            <person name="Sun Y."/>
            <person name="Lan Y."/>
            <person name="Juniper S.K."/>
            <person name="Young C.R."/>
            <person name="Angers B."/>
            <person name="Qian P.Y."/>
        </authorList>
    </citation>
    <scope>NUCLEOTIDE SEQUENCE</scope>
    <source>
        <strain evidence="5">P08H-3</strain>
    </source>
</reference>
<evidence type="ECO:0000313" key="5">
    <source>
        <dbReference type="EMBL" id="KAK2155418.1"/>
    </source>
</evidence>
<keyword evidence="2 3" id="KW-0040">ANK repeat</keyword>
<dbReference type="Proteomes" id="UP001208570">
    <property type="component" value="Unassembled WGS sequence"/>
</dbReference>
<evidence type="ECO:0000256" key="2">
    <source>
        <dbReference type="ARBA" id="ARBA00023043"/>
    </source>
</evidence>
<evidence type="ECO:0000256" key="1">
    <source>
        <dbReference type="ARBA" id="ARBA00022737"/>
    </source>
</evidence>
<keyword evidence="6" id="KW-1185">Reference proteome</keyword>
<evidence type="ECO:0000259" key="4">
    <source>
        <dbReference type="PROSITE" id="PS50225"/>
    </source>
</evidence>
<dbReference type="PROSITE" id="PS50297">
    <property type="entry name" value="ANK_REP_REGION"/>
    <property type="match status" value="2"/>
</dbReference>
<accession>A0AAD9JLH7</accession>
<dbReference type="Pfam" id="PF00023">
    <property type="entry name" value="Ank"/>
    <property type="match status" value="1"/>
</dbReference>
<feature type="repeat" description="ANK" evidence="3">
    <location>
        <begin position="74"/>
        <end position="106"/>
    </location>
</feature>
<proteinExistence type="predicted"/>
<name>A0AAD9JLH7_9ANNE</name>
<sequence length="309" mass="34627">MSTVPPPPSLPPPQLHNTLQPCSISHTTFIKEFPRNEDGDNSLHEAASLGQTDRLLELLERNESREFINRRDHLGCTPLRIAASAGCPDCLRVLLAHGADVHLTDIKAQTPLAAAVKRNHSDCVRLLLELDADPDGDKNNLCTPLCWAVLHNCIDDVQMLLDYGCDVNGVHPLTPHSPIFTPLHTAIIYGHKGIFRALLLAGARTACCHGDVKSLYQVAMEKHSTDPTWIQELYDHGVPLMKNEGNHLTSNEDSQSPVLELFNHLLDEPRCLMSTCRIYLRHYLARHKRLKKVNNLPIPQTLINYLLFH</sequence>
<dbReference type="InterPro" id="IPR036770">
    <property type="entry name" value="Ankyrin_rpt-contain_sf"/>
</dbReference>
<gene>
    <name evidence="5" type="ORF">LSH36_241g06045</name>
</gene>
<dbReference type="InterPro" id="IPR001496">
    <property type="entry name" value="SOCS_box"/>
</dbReference>
<dbReference type="CDD" id="cd03716">
    <property type="entry name" value="SOCS_ASB_like"/>
    <property type="match status" value="1"/>
</dbReference>
<comment type="caution">
    <text evidence="5">The sequence shown here is derived from an EMBL/GenBank/DDBJ whole genome shotgun (WGS) entry which is preliminary data.</text>
</comment>
<dbReference type="Gene3D" id="1.25.40.20">
    <property type="entry name" value="Ankyrin repeat-containing domain"/>
    <property type="match status" value="1"/>
</dbReference>
<dbReference type="PROSITE" id="PS50225">
    <property type="entry name" value="SOCS"/>
    <property type="match status" value="1"/>
</dbReference>
<keyword evidence="1" id="KW-0677">Repeat</keyword>
<evidence type="ECO:0000256" key="3">
    <source>
        <dbReference type="PROSITE-ProRule" id="PRU00023"/>
    </source>
</evidence>
<dbReference type="PROSITE" id="PS50088">
    <property type="entry name" value="ANK_REPEAT"/>
    <property type="match status" value="2"/>
</dbReference>
<dbReference type="SUPFAM" id="SSF48403">
    <property type="entry name" value="Ankyrin repeat"/>
    <property type="match status" value="1"/>
</dbReference>
<dbReference type="Pfam" id="PF07525">
    <property type="entry name" value="SOCS_box"/>
    <property type="match status" value="1"/>
</dbReference>
<dbReference type="InterPro" id="IPR002110">
    <property type="entry name" value="Ankyrin_rpt"/>
</dbReference>
<dbReference type="Gene3D" id="1.10.750.20">
    <property type="entry name" value="SOCS box"/>
    <property type="match status" value="1"/>
</dbReference>
<dbReference type="PANTHER" id="PTHR24198">
    <property type="entry name" value="ANKYRIN REPEAT AND PROTEIN KINASE DOMAIN-CONTAINING PROTEIN"/>
    <property type="match status" value="1"/>
</dbReference>
<evidence type="ECO:0000313" key="6">
    <source>
        <dbReference type="Proteomes" id="UP001208570"/>
    </source>
</evidence>
<dbReference type="PANTHER" id="PTHR24198:SF165">
    <property type="entry name" value="ANKYRIN REPEAT-CONTAINING PROTEIN-RELATED"/>
    <property type="match status" value="1"/>
</dbReference>
<dbReference type="SMART" id="SM00969">
    <property type="entry name" value="SOCS_box"/>
    <property type="match status" value="1"/>
</dbReference>